<sequence length="144" mass="16740">MHISEISETPTTAESNVEHATGMVEPTTTSQQQNERITEMTERLLLIRRRRQILNNLSFHSPPNTNVTPQELNEDNQDENLEIADLLGQGDNRTLENFWRNFNQNIVVNVNMSSYFKIMMIILSLNSLLLFKILAWDPFILSFF</sequence>
<feature type="compositionally biased region" description="Polar residues" evidence="1">
    <location>
        <begin position="26"/>
        <end position="35"/>
    </location>
</feature>
<proteinExistence type="predicted"/>
<comment type="caution">
    <text evidence="3">The sequence shown here is derived from an EMBL/GenBank/DDBJ whole genome shotgun (WGS) entry which is preliminary data.</text>
</comment>
<gene>
    <name evidence="3" type="ORF">HHI36_015986</name>
</gene>
<name>A0ABD2N747_9CUCU</name>
<evidence type="ECO:0000313" key="3">
    <source>
        <dbReference type="EMBL" id="KAL3274605.1"/>
    </source>
</evidence>
<dbReference type="AlphaFoldDB" id="A0ABD2N747"/>
<keyword evidence="2" id="KW-0812">Transmembrane</keyword>
<feature type="compositionally biased region" description="Polar residues" evidence="1">
    <location>
        <begin position="1"/>
        <end position="15"/>
    </location>
</feature>
<dbReference type="Proteomes" id="UP001516400">
    <property type="component" value="Unassembled WGS sequence"/>
</dbReference>
<keyword evidence="2" id="KW-0472">Membrane</keyword>
<protein>
    <submittedName>
        <fullName evidence="3">Uncharacterized protein</fullName>
    </submittedName>
</protein>
<feature type="transmembrane region" description="Helical" evidence="2">
    <location>
        <begin position="118"/>
        <end position="136"/>
    </location>
</feature>
<keyword evidence="4" id="KW-1185">Reference proteome</keyword>
<dbReference type="EMBL" id="JABFTP020000062">
    <property type="protein sequence ID" value="KAL3274605.1"/>
    <property type="molecule type" value="Genomic_DNA"/>
</dbReference>
<keyword evidence="2" id="KW-1133">Transmembrane helix</keyword>
<evidence type="ECO:0000256" key="2">
    <source>
        <dbReference type="SAM" id="Phobius"/>
    </source>
</evidence>
<accession>A0ABD2N747</accession>
<feature type="region of interest" description="Disordered" evidence="1">
    <location>
        <begin position="1"/>
        <end position="35"/>
    </location>
</feature>
<reference evidence="3 4" key="1">
    <citation type="journal article" date="2021" name="BMC Biol.">
        <title>Horizontally acquired antibacterial genes associated with adaptive radiation of ladybird beetles.</title>
        <authorList>
            <person name="Li H.S."/>
            <person name="Tang X.F."/>
            <person name="Huang Y.H."/>
            <person name="Xu Z.Y."/>
            <person name="Chen M.L."/>
            <person name="Du X.Y."/>
            <person name="Qiu B.Y."/>
            <person name="Chen P.T."/>
            <person name="Zhang W."/>
            <person name="Slipinski A."/>
            <person name="Escalona H.E."/>
            <person name="Waterhouse R.M."/>
            <person name="Zwick A."/>
            <person name="Pang H."/>
        </authorList>
    </citation>
    <scope>NUCLEOTIDE SEQUENCE [LARGE SCALE GENOMIC DNA]</scope>
    <source>
        <strain evidence="3">SYSU2018</strain>
    </source>
</reference>
<organism evidence="3 4">
    <name type="scientific">Cryptolaemus montrouzieri</name>
    <dbReference type="NCBI Taxonomy" id="559131"/>
    <lineage>
        <taxon>Eukaryota</taxon>
        <taxon>Metazoa</taxon>
        <taxon>Ecdysozoa</taxon>
        <taxon>Arthropoda</taxon>
        <taxon>Hexapoda</taxon>
        <taxon>Insecta</taxon>
        <taxon>Pterygota</taxon>
        <taxon>Neoptera</taxon>
        <taxon>Endopterygota</taxon>
        <taxon>Coleoptera</taxon>
        <taxon>Polyphaga</taxon>
        <taxon>Cucujiformia</taxon>
        <taxon>Coccinelloidea</taxon>
        <taxon>Coccinellidae</taxon>
        <taxon>Scymninae</taxon>
        <taxon>Scymnini</taxon>
        <taxon>Cryptolaemus</taxon>
    </lineage>
</organism>
<evidence type="ECO:0000256" key="1">
    <source>
        <dbReference type="SAM" id="MobiDB-lite"/>
    </source>
</evidence>
<evidence type="ECO:0000313" key="4">
    <source>
        <dbReference type="Proteomes" id="UP001516400"/>
    </source>
</evidence>